<evidence type="ECO:0000313" key="3">
    <source>
        <dbReference type="Proteomes" id="UP000182235"/>
    </source>
</evidence>
<proteinExistence type="predicted"/>
<evidence type="ECO:0000256" key="1">
    <source>
        <dbReference type="SAM" id="MobiDB-lite"/>
    </source>
</evidence>
<gene>
    <name evidence="2" type="ORF">AJ78_08976</name>
</gene>
<evidence type="ECO:0008006" key="4">
    <source>
        <dbReference type="Google" id="ProtNLM"/>
    </source>
</evidence>
<keyword evidence="3" id="KW-1185">Reference proteome</keyword>
<evidence type="ECO:0000313" key="2">
    <source>
        <dbReference type="EMBL" id="OJD09692.1"/>
    </source>
</evidence>
<comment type="caution">
    <text evidence="2">The sequence shown here is derived from an EMBL/GenBank/DDBJ whole genome shotgun (WGS) entry which is preliminary data.</text>
</comment>
<dbReference type="OrthoDB" id="72726at2759"/>
<accession>A0A1J9Q164</accession>
<protein>
    <recommendedName>
        <fullName evidence="4">F-box domain-containing protein</fullName>
    </recommendedName>
</protein>
<dbReference type="VEuPathDB" id="FungiDB:AJ78_08976"/>
<reference evidence="2 3" key="1">
    <citation type="submission" date="2015-07" db="EMBL/GenBank/DDBJ databases">
        <title>Emmonsia species relationships and genome sequence.</title>
        <authorList>
            <consortium name="The Broad Institute Genomics Platform"/>
            <person name="Cuomo C.A."/>
            <person name="Munoz J.F."/>
            <person name="Imamovic A."/>
            <person name="Priest M.E."/>
            <person name="Young S."/>
            <person name="Clay O.K."/>
            <person name="McEwen J.G."/>
        </authorList>
    </citation>
    <scope>NUCLEOTIDE SEQUENCE [LARGE SCALE GENOMIC DNA]</scope>
    <source>
        <strain evidence="2 3">UAMH 9510</strain>
    </source>
</reference>
<feature type="region of interest" description="Disordered" evidence="1">
    <location>
        <begin position="262"/>
        <end position="282"/>
    </location>
</feature>
<name>A0A1J9Q164_9EURO</name>
<dbReference type="AlphaFoldDB" id="A0A1J9Q164"/>
<dbReference type="Proteomes" id="UP000182235">
    <property type="component" value="Unassembled WGS sequence"/>
</dbReference>
<organism evidence="2 3">
    <name type="scientific">Emergomyces pasteurianus Ep9510</name>
    <dbReference type="NCBI Taxonomy" id="1447872"/>
    <lineage>
        <taxon>Eukaryota</taxon>
        <taxon>Fungi</taxon>
        <taxon>Dikarya</taxon>
        <taxon>Ascomycota</taxon>
        <taxon>Pezizomycotina</taxon>
        <taxon>Eurotiomycetes</taxon>
        <taxon>Eurotiomycetidae</taxon>
        <taxon>Onygenales</taxon>
        <taxon>Ajellomycetaceae</taxon>
        <taxon>Emergomyces</taxon>
    </lineage>
</organism>
<feature type="compositionally biased region" description="Acidic residues" evidence="1">
    <location>
        <begin position="265"/>
        <end position="274"/>
    </location>
</feature>
<sequence>MSSHSKVPAFLGLPLEIRRIIYIHLFRSVRIHRKAGGAEHLAILRACRQLYHEAAPFVLPNVLVFCDGNAEVIDTLIRMSPRQITQLRNMLVHHSPVGFNLSRAYSNSETQPNATGTELQEGHGWNESNFSSDLEYEDVQYFHLGTVLGLFPGLQLDLLEVFTGIGGGPYSGHQTTDCFGSLLQADGYRQLWMEAAEGDGDAWLDLPSSRKWEETITTKFKPHNGWTVRIRLPGYEWEYYQNSTRPDDLWSRALDAGFTLVENTNDTDDNDTQNEDGHESEHTADIVVNRGDADICVKPGDNEVLECIDPDPDMHDDPPVFFKTVSDALRKLFRETSWEAIQAMEGFDDGSLDRWNAGDAVYAQRL</sequence>
<dbReference type="EMBL" id="LGRN01001206">
    <property type="protein sequence ID" value="OJD09692.1"/>
    <property type="molecule type" value="Genomic_DNA"/>
</dbReference>